<dbReference type="InterPro" id="IPR018449">
    <property type="entry name" value="NIL_domain"/>
</dbReference>
<dbReference type="AlphaFoldDB" id="I9WCT3"/>
<comment type="caution">
    <text evidence="2">The sequence shown here is derived from an EMBL/GenBank/DDBJ whole genome shotgun (WGS) entry which is preliminary data.</text>
</comment>
<dbReference type="Proteomes" id="UP000004561">
    <property type="component" value="Unassembled WGS sequence"/>
</dbReference>
<dbReference type="SUPFAM" id="SSF55021">
    <property type="entry name" value="ACT-like"/>
    <property type="match status" value="1"/>
</dbReference>
<evidence type="ECO:0000313" key="3">
    <source>
        <dbReference type="Proteomes" id="UP000004561"/>
    </source>
</evidence>
<dbReference type="InterPro" id="IPR045865">
    <property type="entry name" value="ACT-like_dom_sf"/>
</dbReference>
<accession>I9WCT3</accession>
<feature type="domain" description="NIL" evidence="1">
    <location>
        <begin position="1"/>
        <end position="69"/>
    </location>
</feature>
<protein>
    <submittedName>
        <fullName evidence="2">NIL domain protein</fullName>
    </submittedName>
</protein>
<evidence type="ECO:0000259" key="1">
    <source>
        <dbReference type="SMART" id="SM00930"/>
    </source>
</evidence>
<reference evidence="2 3" key="1">
    <citation type="journal article" date="2013" name="Pathog. Dis.">
        <title>Genome sequences of 65 Helicobacter pylori strains isolated from asymptomatic individuals and patients with gastric cancer, peptic ulcer disease, or gastritis.</title>
        <authorList>
            <person name="Blanchard T.G."/>
            <person name="Czinn S.J."/>
            <person name="Correa P."/>
            <person name="Nakazawa T."/>
            <person name="Keelan M."/>
            <person name="Morningstar L."/>
            <person name="Santana-Cruz I."/>
            <person name="Maroo A."/>
            <person name="McCracken C."/>
            <person name="Shefchek K."/>
            <person name="Daugherty S."/>
            <person name="Song Y."/>
            <person name="Fraser C.M."/>
            <person name="Fricke W.F."/>
        </authorList>
    </citation>
    <scope>NUCLEOTIDE SEQUENCE [LARGE SCALE GENOMIC DNA]</scope>
    <source>
        <strain evidence="2 3">Hp P-4</strain>
    </source>
</reference>
<dbReference type="SMART" id="SM00930">
    <property type="entry name" value="NIL"/>
    <property type="match status" value="1"/>
</dbReference>
<dbReference type="Gene3D" id="3.30.70.260">
    <property type="match status" value="1"/>
</dbReference>
<organism evidence="2 3">
    <name type="scientific">Helicobacter pylori Hp P-4</name>
    <dbReference type="NCBI Taxonomy" id="992075"/>
    <lineage>
        <taxon>Bacteria</taxon>
        <taxon>Pseudomonadati</taxon>
        <taxon>Campylobacterota</taxon>
        <taxon>Epsilonproteobacteria</taxon>
        <taxon>Campylobacterales</taxon>
        <taxon>Helicobacteraceae</taxon>
        <taxon>Helicobacter</taxon>
    </lineage>
</organism>
<dbReference type="PATRIC" id="fig|992075.3.peg.181"/>
<dbReference type="Pfam" id="PF09383">
    <property type="entry name" value="NIL"/>
    <property type="match status" value="1"/>
</dbReference>
<evidence type="ECO:0000313" key="2">
    <source>
        <dbReference type="EMBL" id="EJC03717.1"/>
    </source>
</evidence>
<dbReference type="EMBL" id="AKPL01000001">
    <property type="protein sequence ID" value="EJC03717.1"/>
    <property type="molecule type" value="Genomic_DNA"/>
</dbReference>
<proteinExistence type="predicted"/>
<sequence length="71" mass="8059">MFLGEHLDEPIISNLIRRFKIDVSIISGNIEELTTKDIGYLVVRFLGSVAEIQRALEYLNALGLQVEKLKD</sequence>
<name>I9WCT3_HELPX</name>
<gene>
    <name evidence="2" type="ORF">HPHPP4_0182</name>
</gene>